<reference evidence="1 4" key="2">
    <citation type="submission" date="2020-04" db="EMBL/GenBank/DDBJ databases">
        <title>Whole-genome sequencing of Vibrio spp. from China reveals different genetic environments of blaCTX-M-14 among diverse lineages.</title>
        <authorList>
            <person name="Zheng Z."/>
            <person name="Ye L."/>
            <person name="Chen S."/>
        </authorList>
    </citation>
    <scope>NUCLEOTIDE SEQUENCE [LARGE SCALE GENOMIC DNA]</scope>
    <source>
        <strain evidence="1 4">Vb0551</strain>
    </source>
</reference>
<sequence length="63" mass="7300">MVLNVELLDGATVEYKETFYLLRYENGRVSITELFTGVRCPDSETEREVMRTIVQQVSKANQE</sequence>
<evidence type="ECO:0000313" key="3">
    <source>
        <dbReference type="Proteomes" id="UP000464718"/>
    </source>
</evidence>
<dbReference type="EMBL" id="JABCLB010001160">
    <property type="protein sequence ID" value="NMU83825.1"/>
    <property type="molecule type" value="Genomic_DNA"/>
</dbReference>
<accession>A0A7Y0SI21</accession>
<evidence type="ECO:0000313" key="2">
    <source>
        <dbReference type="EMBL" id="QHH09452.1"/>
    </source>
</evidence>
<dbReference type="EMBL" id="CP034298">
    <property type="protein sequence ID" value="QHH09452.1"/>
    <property type="molecule type" value="Genomic_DNA"/>
</dbReference>
<gene>
    <name evidence="2" type="ORF">EHC69_08710</name>
    <name evidence="1" type="ORF">HKB16_13090</name>
</gene>
<dbReference type="AlphaFoldDB" id="A0A7Y0SI21"/>
<reference evidence="2 3" key="1">
    <citation type="submission" date="2018-12" db="EMBL/GenBank/DDBJ databases">
        <title>Genomic insights into the evolutionary origins and pathogenicity of five Vibrio parahaemolyticus strains isolated from the shrimp with acute hepatopancreatic necrosis disease (AHPND).</title>
        <authorList>
            <person name="Yang Q."/>
            <person name="Dong X."/>
            <person name="Xie G."/>
            <person name="Fu S."/>
            <person name="Zou P."/>
            <person name="Sun J."/>
            <person name="Wang Y."/>
            <person name="Huang J."/>
        </authorList>
    </citation>
    <scope>NUCLEOTIDE SEQUENCE [LARGE SCALE GENOMIC DNA]</scope>
    <source>
        <strain evidence="2 3">20160303005-1</strain>
    </source>
</reference>
<protein>
    <submittedName>
        <fullName evidence="1">Uncharacterized protein</fullName>
    </submittedName>
</protein>
<proteinExistence type="predicted"/>
<dbReference type="RefSeq" id="WP_005490181.1">
    <property type="nucleotide sequence ID" value="NZ_CP023710.1"/>
</dbReference>
<name>A0A7Y0SI21_VIBPH</name>
<evidence type="ECO:0000313" key="4">
    <source>
        <dbReference type="Proteomes" id="UP000518904"/>
    </source>
</evidence>
<organism evidence="1 4">
    <name type="scientific">Vibrio parahaemolyticus</name>
    <dbReference type="NCBI Taxonomy" id="670"/>
    <lineage>
        <taxon>Bacteria</taxon>
        <taxon>Pseudomonadati</taxon>
        <taxon>Pseudomonadota</taxon>
        <taxon>Gammaproteobacteria</taxon>
        <taxon>Vibrionales</taxon>
        <taxon>Vibrionaceae</taxon>
        <taxon>Vibrio</taxon>
    </lineage>
</organism>
<evidence type="ECO:0000313" key="1">
    <source>
        <dbReference type="EMBL" id="NMU83825.1"/>
    </source>
</evidence>
<dbReference type="Proteomes" id="UP000518904">
    <property type="component" value="Unassembled WGS sequence"/>
</dbReference>
<dbReference type="Proteomes" id="UP000464718">
    <property type="component" value="Chromosome i"/>
</dbReference>